<dbReference type="InterPro" id="IPR011990">
    <property type="entry name" value="TPR-like_helical_dom_sf"/>
</dbReference>
<keyword evidence="3" id="KW-1185">Reference proteome</keyword>
<accession>A0A815ZFU4</accession>
<feature type="non-terminal residue" evidence="1">
    <location>
        <position position="1"/>
    </location>
</feature>
<dbReference type="Gene3D" id="1.25.40.10">
    <property type="entry name" value="Tetratricopeptide repeat domain"/>
    <property type="match status" value="1"/>
</dbReference>
<evidence type="ECO:0000313" key="3">
    <source>
        <dbReference type="Proteomes" id="UP000663829"/>
    </source>
</evidence>
<dbReference type="SUPFAM" id="SSF48452">
    <property type="entry name" value="TPR-like"/>
    <property type="match status" value="1"/>
</dbReference>
<protein>
    <submittedName>
        <fullName evidence="1">Uncharacterized protein</fullName>
    </submittedName>
</protein>
<dbReference type="Proteomes" id="UP000663829">
    <property type="component" value="Unassembled WGS sequence"/>
</dbReference>
<dbReference type="Proteomes" id="UP000681722">
    <property type="component" value="Unassembled WGS sequence"/>
</dbReference>
<evidence type="ECO:0000313" key="2">
    <source>
        <dbReference type="EMBL" id="CAF4451122.1"/>
    </source>
</evidence>
<dbReference type="Pfam" id="PF13424">
    <property type="entry name" value="TPR_12"/>
    <property type="match status" value="1"/>
</dbReference>
<evidence type="ECO:0000313" key="1">
    <source>
        <dbReference type="EMBL" id="CAF1582945.1"/>
    </source>
</evidence>
<gene>
    <name evidence="1" type="ORF">GPM918_LOCUS41220</name>
    <name evidence="2" type="ORF">SRO942_LOCUS42244</name>
</gene>
<comment type="caution">
    <text evidence="1">The sequence shown here is derived from an EMBL/GenBank/DDBJ whole genome shotgun (WGS) entry which is preliminary data.</text>
</comment>
<dbReference type="EMBL" id="CAJNOQ010031980">
    <property type="protein sequence ID" value="CAF1582945.1"/>
    <property type="molecule type" value="Genomic_DNA"/>
</dbReference>
<organism evidence="1 3">
    <name type="scientific">Didymodactylos carnosus</name>
    <dbReference type="NCBI Taxonomy" id="1234261"/>
    <lineage>
        <taxon>Eukaryota</taxon>
        <taxon>Metazoa</taxon>
        <taxon>Spiralia</taxon>
        <taxon>Gnathifera</taxon>
        <taxon>Rotifera</taxon>
        <taxon>Eurotatoria</taxon>
        <taxon>Bdelloidea</taxon>
        <taxon>Philodinida</taxon>
        <taxon>Philodinidae</taxon>
        <taxon>Didymodactylos</taxon>
    </lineage>
</organism>
<proteinExistence type="predicted"/>
<dbReference type="EMBL" id="CAJOBC010097966">
    <property type="protein sequence ID" value="CAF4451122.1"/>
    <property type="molecule type" value="Genomic_DNA"/>
</dbReference>
<reference evidence="1" key="1">
    <citation type="submission" date="2021-02" db="EMBL/GenBank/DDBJ databases">
        <authorList>
            <person name="Nowell W R."/>
        </authorList>
    </citation>
    <scope>NUCLEOTIDE SEQUENCE</scope>
</reference>
<dbReference type="AlphaFoldDB" id="A0A815ZFU4"/>
<name>A0A815ZFU4_9BILA</name>
<sequence>IPEIDDYDLAAEYLEKTSAIFIKNYGENDPVVAATHNLGILNLGILYSCKNDYEMARCDEEKSLEIRELLLPKDHPDLAE</sequence>